<keyword evidence="3 4" id="KW-0808">Transferase</keyword>
<evidence type="ECO:0000256" key="2">
    <source>
        <dbReference type="ARBA" id="ARBA00022676"/>
    </source>
</evidence>
<proteinExistence type="inferred from homology"/>
<evidence type="ECO:0000313" key="6">
    <source>
        <dbReference type="EMBL" id="KAH7572926.1"/>
    </source>
</evidence>
<dbReference type="Gene3D" id="3.40.50.2000">
    <property type="entry name" value="Glycogen Phosphorylase B"/>
    <property type="match status" value="2"/>
</dbReference>
<sequence length="460" mass="52043">MEREPRNSGVHVMCLSFPPQGHINPMIQFCKRLASKGLMVTLITTTSCTAKFTQTQASSINLERISDGFKEGEMTTANIEEFFKGFKISVSQSLAELIEKQTSSRYPPKFLVYDSYMPWALDIARRFGIDGAPLCTTSMAVHTIYYHVHQGRVKTPVEESSVISLPSMPLLGKNDLPSFLYLSGSPHDFLLNETVDQFSNIQQLNWLFVNTFDKLEDEVVNWMRRSQCPINTIGPMIPSMYLDKRLEDDKNYELSSSKPNKEDNCVKWLDSKETASVVYVSYGSWAPLGEEQMEELAWGLKRSNNNFLWVVKESEKKNLPSKFIEETSEKGLVVTWSPQLDVLAHKSVGCFMTHCGWNSTLEALSLGVPMVAVPQFSDQTTNAKFVVDVWEVGVRVRVNEKGIVTKEEIEECISQIMQGERGKQIRRNSDKWKELAKEAVCHGGSSDQNIEQFVAKISSN</sequence>
<keyword evidence="2 4" id="KW-0328">Glycosyltransferase</keyword>
<evidence type="ECO:0000256" key="5">
    <source>
        <dbReference type="RuleBase" id="RU362057"/>
    </source>
</evidence>
<gene>
    <name evidence="6" type="ORF">JRO89_XS03G0034700</name>
</gene>
<evidence type="ECO:0000256" key="1">
    <source>
        <dbReference type="ARBA" id="ARBA00009995"/>
    </source>
</evidence>
<keyword evidence="7" id="KW-1185">Reference proteome</keyword>
<dbReference type="EMBL" id="JAFEMO010000003">
    <property type="protein sequence ID" value="KAH7572926.1"/>
    <property type="molecule type" value="Genomic_DNA"/>
</dbReference>
<organism evidence="6 7">
    <name type="scientific">Xanthoceras sorbifolium</name>
    <dbReference type="NCBI Taxonomy" id="99658"/>
    <lineage>
        <taxon>Eukaryota</taxon>
        <taxon>Viridiplantae</taxon>
        <taxon>Streptophyta</taxon>
        <taxon>Embryophyta</taxon>
        <taxon>Tracheophyta</taxon>
        <taxon>Spermatophyta</taxon>
        <taxon>Magnoliopsida</taxon>
        <taxon>eudicotyledons</taxon>
        <taxon>Gunneridae</taxon>
        <taxon>Pentapetalae</taxon>
        <taxon>rosids</taxon>
        <taxon>malvids</taxon>
        <taxon>Sapindales</taxon>
        <taxon>Sapindaceae</taxon>
        <taxon>Xanthoceroideae</taxon>
        <taxon>Xanthoceras</taxon>
    </lineage>
</organism>
<dbReference type="PROSITE" id="PS00375">
    <property type="entry name" value="UDPGT"/>
    <property type="match status" value="1"/>
</dbReference>
<name>A0ABQ8I8G7_9ROSI</name>
<dbReference type="Pfam" id="PF00201">
    <property type="entry name" value="UDPGT"/>
    <property type="match status" value="1"/>
</dbReference>
<protein>
    <recommendedName>
        <fullName evidence="5">Glycosyltransferase</fullName>
        <ecNumber evidence="5">2.4.1.-</ecNumber>
    </recommendedName>
</protein>
<dbReference type="EC" id="2.4.1.-" evidence="5"/>
<reference evidence="6 7" key="1">
    <citation type="submission" date="2021-02" db="EMBL/GenBank/DDBJ databases">
        <title>Plant Genome Project.</title>
        <authorList>
            <person name="Zhang R.-G."/>
        </authorList>
    </citation>
    <scope>NUCLEOTIDE SEQUENCE [LARGE SCALE GENOMIC DNA]</scope>
    <source>
        <tissue evidence="6">Leaves</tissue>
    </source>
</reference>
<evidence type="ECO:0000313" key="7">
    <source>
        <dbReference type="Proteomes" id="UP000827721"/>
    </source>
</evidence>
<dbReference type="CDD" id="cd03784">
    <property type="entry name" value="GT1_Gtf-like"/>
    <property type="match status" value="1"/>
</dbReference>
<comment type="similarity">
    <text evidence="1 4">Belongs to the UDP-glycosyltransferase family.</text>
</comment>
<dbReference type="Proteomes" id="UP000827721">
    <property type="component" value="Unassembled WGS sequence"/>
</dbReference>
<accession>A0ABQ8I8G7</accession>
<dbReference type="PANTHER" id="PTHR11926">
    <property type="entry name" value="GLUCOSYL/GLUCURONOSYL TRANSFERASES"/>
    <property type="match status" value="1"/>
</dbReference>
<dbReference type="PANTHER" id="PTHR11926:SF1560">
    <property type="entry name" value="UDP-GLYCOSYLTRANSFERASE 74E1-RELATED"/>
    <property type="match status" value="1"/>
</dbReference>
<dbReference type="SUPFAM" id="SSF53756">
    <property type="entry name" value="UDP-Glycosyltransferase/glycogen phosphorylase"/>
    <property type="match status" value="1"/>
</dbReference>
<evidence type="ECO:0000256" key="4">
    <source>
        <dbReference type="RuleBase" id="RU003718"/>
    </source>
</evidence>
<comment type="caution">
    <text evidence="6">The sequence shown here is derived from an EMBL/GenBank/DDBJ whole genome shotgun (WGS) entry which is preliminary data.</text>
</comment>
<dbReference type="InterPro" id="IPR002213">
    <property type="entry name" value="UDP_glucos_trans"/>
</dbReference>
<evidence type="ECO:0000256" key="3">
    <source>
        <dbReference type="ARBA" id="ARBA00022679"/>
    </source>
</evidence>
<dbReference type="InterPro" id="IPR035595">
    <property type="entry name" value="UDP_glycos_trans_CS"/>
</dbReference>